<protein>
    <submittedName>
        <fullName evidence="1">Wound-induced protein Wun1-like protein</fullName>
    </submittedName>
</protein>
<name>A0ACB7VTE6_DIOAL</name>
<dbReference type="EMBL" id="CM037017">
    <property type="protein sequence ID" value="KAH7677736.1"/>
    <property type="molecule type" value="Genomic_DNA"/>
</dbReference>
<proteinExistence type="predicted"/>
<feature type="non-terminal residue" evidence="1">
    <location>
        <position position="1"/>
    </location>
</feature>
<sequence length="147" mass="16615">RLEEAKEERNRWKVIALYEALNARDVEAVQRLLAPDIEWWFHGPPGFQHMMKLLTGVSSHLPFDFIPLSVEPFDHTVLVEGCDNSGSVFWVHAWSVSENGVITQVREYFNTCLTVTRVAFSSGETTVWNSRLPETAGKSMPGLVLAI</sequence>
<reference evidence="2" key="1">
    <citation type="journal article" date="2022" name="Nat. Commun.">
        <title>Chromosome evolution and the genetic basis of agronomically important traits in greater yam.</title>
        <authorList>
            <person name="Bredeson J.V."/>
            <person name="Lyons J.B."/>
            <person name="Oniyinde I.O."/>
            <person name="Okereke N.R."/>
            <person name="Kolade O."/>
            <person name="Nnabue I."/>
            <person name="Nwadili C.O."/>
            <person name="Hribova E."/>
            <person name="Parker M."/>
            <person name="Nwogha J."/>
            <person name="Shu S."/>
            <person name="Carlson J."/>
            <person name="Kariba R."/>
            <person name="Muthemba S."/>
            <person name="Knop K."/>
            <person name="Barton G.J."/>
            <person name="Sherwood A.V."/>
            <person name="Lopez-Montes A."/>
            <person name="Asiedu R."/>
            <person name="Jamnadass R."/>
            <person name="Muchugi A."/>
            <person name="Goodstein D."/>
            <person name="Egesi C.N."/>
            <person name="Featherston J."/>
            <person name="Asfaw A."/>
            <person name="Simpson G.G."/>
            <person name="Dolezel J."/>
            <person name="Hendre P.S."/>
            <person name="Van Deynze A."/>
            <person name="Kumar P.L."/>
            <person name="Obidiegwu J.E."/>
            <person name="Bhattacharjee R."/>
            <person name="Rokhsar D.S."/>
        </authorList>
    </citation>
    <scope>NUCLEOTIDE SEQUENCE [LARGE SCALE GENOMIC DNA]</scope>
    <source>
        <strain evidence="2">cv. TDa95/00328</strain>
    </source>
</reference>
<accession>A0ACB7VTE6</accession>
<evidence type="ECO:0000313" key="1">
    <source>
        <dbReference type="EMBL" id="KAH7677736.1"/>
    </source>
</evidence>
<keyword evidence="2" id="KW-1185">Reference proteome</keyword>
<comment type="caution">
    <text evidence="1">The sequence shown here is derived from an EMBL/GenBank/DDBJ whole genome shotgun (WGS) entry which is preliminary data.</text>
</comment>
<dbReference type="Proteomes" id="UP000827976">
    <property type="component" value="Chromosome 7"/>
</dbReference>
<organism evidence="1 2">
    <name type="scientific">Dioscorea alata</name>
    <name type="common">Purple yam</name>
    <dbReference type="NCBI Taxonomy" id="55571"/>
    <lineage>
        <taxon>Eukaryota</taxon>
        <taxon>Viridiplantae</taxon>
        <taxon>Streptophyta</taxon>
        <taxon>Embryophyta</taxon>
        <taxon>Tracheophyta</taxon>
        <taxon>Spermatophyta</taxon>
        <taxon>Magnoliopsida</taxon>
        <taxon>Liliopsida</taxon>
        <taxon>Dioscoreales</taxon>
        <taxon>Dioscoreaceae</taxon>
        <taxon>Dioscorea</taxon>
    </lineage>
</organism>
<gene>
    <name evidence="1" type="ORF">IHE45_07G102900</name>
</gene>
<evidence type="ECO:0000313" key="2">
    <source>
        <dbReference type="Proteomes" id="UP000827976"/>
    </source>
</evidence>